<gene>
    <name evidence="6" type="ORF">H8J70_10500</name>
</gene>
<name>A0ABR6VK67_9FIRM</name>
<dbReference type="InterPro" id="IPR016169">
    <property type="entry name" value="FAD-bd_PCMH_sub2"/>
</dbReference>
<dbReference type="InterPro" id="IPR016164">
    <property type="entry name" value="FAD-linked_Oxase-like_C"/>
</dbReference>
<protein>
    <submittedName>
        <fullName evidence="6">FAD-binding oxidoreductase</fullName>
    </submittedName>
</protein>
<sequence>MYTYHKITPEILEKLKAIVGAKGVSADPDRLVAYERDEGVEREFFHLPDAVVYPATTAEVAAILQLANEELIPVIPRGAGTGLEFGAVANHYGGIILSTEKMNRILEVNAEKMYMIVEPGVRTEDVQKAAGEVGLLYAGDPCSGDSCFIGGNAGTNAGGNRAVKYGTTRDQIYSVEVVTPTGKITTLGSRLKKVSTGYPLEKIVIGSEGTLGIITKLVLKLVPLPKCSVNVLAVFPTVDEAMSIVNALPKAGIEPTCLEFMDDDSVRVTEDFIGEKQNTGTGERNYMIIQVDSNDEDALDDLCVDLDELCRAHGAVDVFVADAERIWKVRKNFSDASTTECPIMVMEDFVVPADELASLLKALEKISADQHVPVRSVAHAGDGNLHLDILKKGIADADWPAKVDAFEKAAYEAVYGLGGRISGEHGIGEKRKDLMVTYTDPVELELMKAVKKAFDPNNILNPGKIFELDD</sequence>
<comment type="caution">
    <text evidence="6">The sequence shown here is derived from an EMBL/GenBank/DDBJ whole genome shotgun (WGS) entry which is preliminary data.</text>
</comment>
<keyword evidence="3" id="KW-0274">FAD</keyword>
<evidence type="ECO:0000313" key="7">
    <source>
        <dbReference type="Proteomes" id="UP000606870"/>
    </source>
</evidence>
<proteinExistence type="predicted"/>
<dbReference type="InterPro" id="IPR016171">
    <property type="entry name" value="Vanillyl_alc_oxidase_C-sub2"/>
</dbReference>
<accession>A0ABR6VK67</accession>
<dbReference type="EMBL" id="JACOGK010000035">
    <property type="protein sequence ID" value="MBC3537670.1"/>
    <property type="molecule type" value="Genomic_DNA"/>
</dbReference>
<dbReference type="PROSITE" id="PS51387">
    <property type="entry name" value="FAD_PCMH"/>
    <property type="match status" value="1"/>
</dbReference>
<dbReference type="PANTHER" id="PTHR42934">
    <property type="entry name" value="GLYCOLATE OXIDASE SUBUNIT GLCD"/>
    <property type="match status" value="1"/>
</dbReference>
<dbReference type="Pfam" id="PF02913">
    <property type="entry name" value="FAD-oxidase_C"/>
    <property type="match status" value="1"/>
</dbReference>
<dbReference type="InterPro" id="IPR004113">
    <property type="entry name" value="FAD-bd_oxidored_4_C"/>
</dbReference>
<evidence type="ECO:0000259" key="5">
    <source>
        <dbReference type="PROSITE" id="PS51387"/>
    </source>
</evidence>
<dbReference type="SUPFAM" id="SSF55103">
    <property type="entry name" value="FAD-linked oxidases, C-terminal domain"/>
    <property type="match status" value="1"/>
</dbReference>
<dbReference type="InterPro" id="IPR006094">
    <property type="entry name" value="Oxid_FAD_bind_N"/>
</dbReference>
<reference evidence="6 7" key="1">
    <citation type="submission" date="2020-08" db="EMBL/GenBank/DDBJ databases">
        <authorList>
            <person name="Liu C."/>
            <person name="Sun Q."/>
        </authorList>
    </citation>
    <scope>NUCLEOTIDE SEQUENCE [LARGE SCALE GENOMIC DNA]</scope>
    <source>
        <strain evidence="6 7">NSJ-59</strain>
    </source>
</reference>
<keyword evidence="2" id="KW-0285">Flavoprotein</keyword>
<feature type="domain" description="FAD-binding PCMH-type" evidence="5">
    <location>
        <begin position="44"/>
        <end position="224"/>
    </location>
</feature>
<evidence type="ECO:0000256" key="3">
    <source>
        <dbReference type="ARBA" id="ARBA00022827"/>
    </source>
</evidence>
<evidence type="ECO:0000313" key="6">
    <source>
        <dbReference type="EMBL" id="MBC3537670.1"/>
    </source>
</evidence>
<keyword evidence="4" id="KW-0560">Oxidoreductase</keyword>
<evidence type="ECO:0000256" key="4">
    <source>
        <dbReference type="ARBA" id="ARBA00023002"/>
    </source>
</evidence>
<dbReference type="Gene3D" id="3.30.70.2190">
    <property type="match status" value="1"/>
</dbReference>
<evidence type="ECO:0000256" key="2">
    <source>
        <dbReference type="ARBA" id="ARBA00022630"/>
    </source>
</evidence>
<evidence type="ECO:0000256" key="1">
    <source>
        <dbReference type="ARBA" id="ARBA00001974"/>
    </source>
</evidence>
<dbReference type="InterPro" id="IPR051914">
    <property type="entry name" value="FAD-linked_OxidoTrans_Type4"/>
</dbReference>
<dbReference type="InterPro" id="IPR036318">
    <property type="entry name" value="FAD-bd_PCMH-like_sf"/>
</dbReference>
<dbReference type="Gene3D" id="3.30.465.10">
    <property type="match status" value="1"/>
</dbReference>
<keyword evidence="7" id="KW-1185">Reference proteome</keyword>
<dbReference type="Pfam" id="PF01565">
    <property type="entry name" value="FAD_binding_4"/>
    <property type="match status" value="1"/>
</dbReference>
<organism evidence="6 7">
    <name type="scientific">Megasphaera hominis</name>
    <dbReference type="NCBI Taxonomy" id="159836"/>
    <lineage>
        <taxon>Bacteria</taxon>
        <taxon>Bacillati</taxon>
        <taxon>Bacillota</taxon>
        <taxon>Negativicutes</taxon>
        <taxon>Veillonellales</taxon>
        <taxon>Veillonellaceae</taxon>
        <taxon>Megasphaera</taxon>
    </lineage>
</organism>
<comment type="cofactor">
    <cofactor evidence="1">
        <name>FAD</name>
        <dbReference type="ChEBI" id="CHEBI:57692"/>
    </cofactor>
</comment>
<dbReference type="RefSeq" id="WP_186504244.1">
    <property type="nucleotide sequence ID" value="NZ_JACOGK010000035.1"/>
</dbReference>
<dbReference type="Gene3D" id="3.30.70.2740">
    <property type="match status" value="1"/>
</dbReference>
<dbReference type="SUPFAM" id="SSF56176">
    <property type="entry name" value="FAD-binding/transporter-associated domain-like"/>
    <property type="match status" value="1"/>
</dbReference>
<dbReference type="Gene3D" id="1.10.45.10">
    <property type="entry name" value="Vanillyl-alcohol Oxidase, Chain A, domain 4"/>
    <property type="match status" value="1"/>
</dbReference>
<dbReference type="PANTHER" id="PTHR42934:SF2">
    <property type="entry name" value="GLYCOLATE OXIDASE SUBUNIT GLCD"/>
    <property type="match status" value="1"/>
</dbReference>
<dbReference type="Proteomes" id="UP000606870">
    <property type="component" value="Unassembled WGS sequence"/>
</dbReference>
<dbReference type="Gene3D" id="3.30.43.10">
    <property type="entry name" value="Uridine Diphospho-n-acetylenolpyruvylglucosamine Reductase, domain 2"/>
    <property type="match status" value="1"/>
</dbReference>
<dbReference type="InterPro" id="IPR016166">
    <property type="entry name" value="FAD-bd_PCMH"/>
</dbReference>
<dbReference type="InterPro" id="IPR016167">
    <property type="entry name" value="FAD-bd_PCMH_sub1"/>
</dbReference>